<evidence type="ECO:0000313" key="2">
    <source>
        <dbReference type="Proteomes" id="UP000037020"/>
    </source>
</evidence>
<gene>
    <name evidence="1" type="ORF">ADK38_00905</name>
</gene>
<keyword evidence="2" id="KW-1185">Reference proteome</keyword>
<dbReference type="EMBL" id="LGUT01000068">
    <property type="protein sequence ID" value="KOG91845.1"/>
    <property type="molecule type" value="Genomic_DNA"/>
</dbReference>
<reference evidence="1 2" key="1">
    <citation type="submission" date="2015-07" db="EMBL/GenBank/DDBJ databases">
        <authorList>
            <person name="Ju K.-S."/>
            <person name="Doroghazi J.R."/>
            <person name="Metcalf W.W."/>
        </authorList>
    </citation>
    <scope>NUCLEOTIDE SEQUENCE [LARGE SCALE GENOMIC DNA]</scope>
    <source>
        <strain evidence="1 2">NRRL B-3589</strain>
    </source>
</reference>
<accession>A0ABR5JEK6</accession>
<sequence length="103" mass="10776">SPAPAASSLRLSIVVPAPYAVLMAVVRALGGRWRRSDTSGQTDGLPGCAVPSPVATRCAAASSRARARARRAGPYQPHAHRAMQKEPFSVVVVVWAWGIGSDT</sequence>
<comment type="caution">
    <text evidence="1">The sequence shown here is derived from an EMBL/GenBank/DDBJ whole genome shotgun (WGS) entry which is preliminary data.</text>
</comment>
<evidence type="ECO:0000313" key="1">
    <source>
        <dbReference type="EMBL" id="KOG91845.1"/>
    </source>
</evidence>
<protein>
    <submittedName>
        <fullName evidence="1">Uncharacterized protein</fullName>
    </submittedName>
</protein>
<feature type="non-terminal residue" evidence="1">
    <location>
        <position position="1"/>
    </location>
</feature>
<organism evidence="1 2">
    <name type="scientific">Streptomyces varsoviensis</name>
    <dbReference type="NCBI Taxonomy" id="67373"/>
    <lineage>
        <taxon>Bacteria</taxon>
        <taxon>Bacillati</taxon>
        <taxon>Actinomycetota</taxon>
        <taxon>Actinomycetes</taxon>
        <taxon>Kitasatosporales</taxon>
        <taxon>Streptomycetaceae</taxon>
        <taxon>Streptomyces</taxon>
    </lineage>
</organism>
<name>A0ABR5JEK6_9ACTN</name>
<dbReference type="Proteomes" id="UP000037020">
    <property type="component" value="Unassembled WGS sequence"/>
</dbReference>
<proteinExistence type="predicted"/>